<dbReference type="CDD" id="cd00198">
    <property type="entry name" value="vWFA"/>
    <property type="match status" value="1"/>
</dbReference>
<dbReference type="InterPro" id="IPR036465">
    <property type="entry name" value="vWFA_dom_sf"/>
</dbReference>
<dbReference type="InterPro" id="IPR011195">
    <property type="entry name" value="UCP010256"/>
</dbReference>
<dbReference type="PANTHER" id="PTHR39338:SF6">
    <property type="entry name" value="BLL5662 PROTEIN"/>
    <property type="match status" value="1"/>
</dbReference>
<dbReference type="Pfam" id="PF05762">
    <property type="entry name" value="VWA_CoxE"/>
    <property type="match status" value="1"/>
</dbReference>
<dbReference type="PANTHER" id="PTHR39338">
    <property type="entry name" value="BLL5662 PROTEIN-RELATED"/>
    <property type="match status" value="1"/>
</dbReference>
<proteinExistence type="predicted"/>
<reference evidence="3" key="1">
    <citation type="submission" date="2016-06" db="EMBL/GenBank/DDBJ databases">
        <title>NZP2037 Pacbio-Illumina hybrid assembly.</title>
        <authorList>
            <person name="Ramsay J.P."/>
        </authorList>
    </citation>
    <scope>NUCLEOTIDE SEQUENCE [LARGE SCALE GENOMIC DNA]</scope>
    <source>
        <strain evidence="3">R7ANS::ICEMlSym2042</strain>
    </source>
</reference>
<sequence>MMRGESLPRAAAPFFGFARLLRHHAFPIAPEQVTGFMKAVTLLGPRSMNDIREAALATLAPPPDRHGEFDAHFRAYFYNDTKPSIEGEKDDETRIKDDRGTREEEDQTVRKEEGGELSSALEQLSTRDFQRDDDRLAAFRRKLSSALPARRSFRTVRTPSRGKLDLRRSLREIVSADGDVPSPLLRRRQTVPRKLLLLIDVSGSMKLHTADYLKLAHAAVQGADRAEIFTFGTRLTRITSALRIRDRDQALARAAAQVDDWDGGTRMGPTLLAFLSVPRFSSFARGAAVVILSDALERGDHAELETAIRRLSARAFRLSLATPLAGDPRFRPATAALRAILPDLDDLIDGSSLTSLTDFILSLARPAPTASTIWKRVS</sequence>
<evidence type="ECO:0000313" key="3">
    <source>
        <dbReference type="Proteomes" id="UP000093748"/>
    </source>
</evidence>
<feature type="region of interest" description="Disordered" evidence="1">
    <location>
        <begin position="83"/>
        <end position="124"/>
    </location>
</feature>
<accession>A0A1A5JCH1</accession>
<organism evidence="2 3">
    <name type="scientific">Rhizobium loti</name>
    <name type="common">Mesorhizobium loti</name>
    <dbReference type="NCBI Taxonomy" id="381"/>
    <lineage>
        <taxon>Bacteria</taxon>
        <taxon>Pseudomonadati</taxon>
        <taxon>Pseudomonadota</taxon>
        <taxon>Alphaproteobacteria</taxon>
        <taxon>Hyphomicrobiales</taxon>
        <taxon>Phyllobacteriaceae</taxon>
        <taxon>Mesorhizobium</taxon>
    </lineage>
</organism>
<dbReference type="InterPro" id="IPR008912">
    <property type="entry name" value="Uncharacterised_CoxE"/>
</dbReference>
<dbReference type="PIRSF" id="PIRSF010256">
    <property type="entry name" value="CoxE_vWa"/>
    <property type="match status" value="1"/>
</dbReference>
<dbReference type="RefSeq" id="WP_032930890.1">
    <property type="nucleotide sequence ID" value="NZ_LZTH01000046.1"/>
</dbReference>
<evidence type="ECO:0000313" key="2">
    <source>
        <dbReference type="EMBL" id="OBP71597.1"/>
    </source>
</evidence>
<dbReference type="Gene3D" id="3.40.50.410">
    <property type="entry name" value="von Willebrand factor, type A domain"/>
    <property type="match status" value="1"/>
</dbReference>
<evidence type="ECO:0000256" key="1">
    <source>
        <dbReference type="SAM" id="MobiDB-lite"/>
    </source>
</evidence>
<dbReference type="Proteomes" id="UP000093748">
    <property type="component" value="Unassembled WGS sequence"/>
</dbReference>
<dbReference type="SUPFAM" id="SSF53300">
    <property type="entry name" value="vWA-like"/>
    <property type="match status" value="1"/>
</dbReference>
<dbReference type="EMBL" id="LZTJ01000032">
    <property type="protein sequence ID" value="OBP71597.1"/>
    <property type="molecule type" value="Genomic_DNA"/>
</dbReference>
<feature type="compositionally biased region" description="Basic and acidic residues" evidence="1">
    <location>
        <begin position="83"/>
        <end position="114"/>
    </location>
</feature>
<name>A0A1A5JCH1_RHILI</name>
<comment type="caution">
    <text evidence="2">The sequence shown here is derived from an EMBL/GenBank/DDBJ whole genome shotgun (WGS) entry which is preliminary data.</text>
</comment>
<protein>
    <submittedName>
        <fullName evidence="2">VWA containing CoxE family protein</fullName>
    </submittedName>
</protein>
<dbReference type="AlphaFoldDB" id="A0A1A5JCH1"/>
<gene>
    <name evidence="2" type="ORF">BAE39_21865</name>
</gene>
<dbReference type="OrthoDB" id="9790469at2"/>
<dbReference type="GeneID" id="66683219"/>